<keyword evidence="6" id="KW-0812">Transmembrane</keyword>
<dbReference type="PANTHER" id="PTHR31100">
    <property type="entry name" value="AT-HOOK MOTIF NUCLEAR-LOCALIZED PROTEIN 15"/>
    <property type="match status" value="1"/>
</dbReference>
<reference evidence="9" key="2">
    <citation type="submission" date="2025-08" db="UniProtKB">
        <authorList>
            <consortium name="RefSeq"/>
        </authorList>
    </citation>
    <scope>IDENTIFICATION</scope>
    <source>
        <tissue evidence="9">Etiolated seedlings</tissue>
    </source>
</reference>
<dbReference type="GO" id="GO:0003700">
    <property type="term" value="F:DNA-binding transcription factor activity"/>
    <property type="evidence" value="ECO:0007669"/>
    <property type="project" value="TreeGrafter"/>
</dbReference>
<evidence type="ECO:0000256" key="4">
    <source>
        <dbReference type="ARBA" id="ARBA00023242"/>
    </source>
</evidence>
<dbReference type="Pfam" id="PF03479">
    <property type="entry name" value="PCC"/>
    <property type="match status" value="1"/>
</dbReference>
<keyword evidence="4" id="KW-0539">Nucleus</keyword>
<dbReference type="OrthoDB" id="2156856at2759"/>
<feature type="region of interest" description="Disordered" evidence="5">
    <location>
        <begin position="36"/>
        <end position="68"/>
    </location>
</feature>
<dbReference type="PROSITE" id="PS51742">
    <property type="entry name" value="PPC"/>
    <property type="match status" value="1"/>
</dbReference>
<dbReference type="PaxDb" id="3827-XP_004490648.1"/>
<evidence type="ECO:0000256" key="5">
    <source>
        <dbReference type="SAM" id="MobiDB-lite"/>
    </source>
</evidence>
<dbReference type="Proteomes" id="UP000087171">
    <property type="component" value="Chromosome Ca2"/>
</dbReference>
<keyword evidence="1" id="KW-0805">Transcription regulation</keyword>
<keyword evidence="2" id="KW-0238">DNA-binding</keyword>
<dbReference type="eggNOG" id="ENOG502QV94">
    <property type="taxonomic scope" value="Eukaryota"/>
</dbReference>
<dbReference type="KEGG" id="cam:101492608"/>
<proteinExistence type="predicted"/>
<dbReference type="GO" id="GO:0003680">
    <property type="term" value="F:minor groove of adenine-thymine-rich DNA binding"/>
    <property type="evidence" value="ECO:0007669"/>
    <property type="project" value="InterPro"/>
</dbReference>
<name>A0A1S2XKA2_CICAR</name>
<accession>A0A1S2XKA2</accession>
<evidence type="ECO:0000256" key="3">
    <source>
        <dbReference type="ARBA" id="ARBA00023163"/>
    </source>
</evidence>
<keyword evidence="8" id="KW-1185">Reference proteome</keyword>
<dbReference type="AlphaFoldDB" id="A0A1S2XKA2"/>
<evidence type="ECO:0000256" key="2">
    <source>
        <dbReference type="ARBA" id="ARBA00023125"/>
    </source>
</evidence>
<dbReference type="STRING" id="3827.A0A1S2XKA2"/>
<sequence>MSETAKKMVIDHNNNATERSQELNLFMLPRLELQTPNINVNPNNNHHQPSSVVTRRPRGRPLGSKNKPKAPLIVKYESPTTLHSHVLEIATGSDVAKSLFDYAQRQSQGISILSGNGVVAQVILRQSTGRILPLMGRFQIISISGTILPLSMSQGAGGLSVYLSRTTGQVLGGTVVAPLVALSPVVLIVACFAAAETVNLPLVAQEPSCSTIGMRNIISNDINYPSSLLASRYKDQ</sequence>
<feature type="transmembrane region" description="Helical" evidence="6">
    <location>
        <begin position="140"/>
        <end position="163"/>
    </location>
</feature>
<gene>
    <name evidence="9" type="primary">LOC101492608</name>
</gene>
<feature type="compositionally biased region" description="Low complexity" evidence="5">
    <location>
        <begin position="36"/>
        <end position="45"/>
    </location>
</feature>
<keyword evidence="6" id="KW-1133">Transmembrane helix</keyword>
<dbReference type="GeneID" id="101492608"/>
<dbReference type="GO" id="GO:0005634">
    <property type="term" value="C:nucleus"/>
    <property type="evidence" value="ECO:0007669"/>
    <property type="project" value="TreeGrafter"/>
</dbReference>
<dbReference type="RefSeq" id="XP_004490648.1">
    <property type="nucleotide sequence ID" value="XM_004490591.2"/>
</dbReference>
<protein>
    <submittedName>
        <fullName evidence="9">AT-hook motif nuclear-localized protein 29-like</fullName>
    </submittedName>
</protein>
<dbReference type="Gene3D" id="3.30.1330.80">
    <property type="entry name" value="Hypothetical protein, similar to alpha- acetolactate decarboxylase, domain 2"/>
    <property type="match status" value="1"/>
</dbReference>
<dbReference type="GO" id="GO:0010228">
    <property type="term" value="P:vegetative to reproductive phase transition of meristem"/>
    <property type="evidence" value="ECO:0007669"/>
    <property type="project" value="TreeGrafter"/>
</dbReference>
<reference evidence="8" key="1">
    <citation type="journal article" date="2013" name="Nat. Biotechnol.">
        <title>Draft genome sequence of chickpea (Cicer arietinum) provides a resource for trait improvement.</title>
        <authorList>
            <person name="Varshney R.K."/>
            <person name="Song C."/>
            <person name="Saxena R.K."/>
            <person name="Azam S."/>
            <person name="Yu S."/>
            <person name="Sharpe A.G."/>
            <person name="Cannon S."/>
            <person name="Baek J."/>
            <person name="Rosen B.D."/>
            <person name="Tar'an B."/>
            <person name="Millan T."/>
            <person name="Zhang X."/>
            <person name="Ramsay L.D."/>
            <person name="Iwata A."/>
            <person name="Wang Y."/>
            <person name="Nelson W."/>
            <person name="Farmer A.D."/>
            <person name="Gaur P.M."/>
            <person name="Soderlund C."/>
            <person name="Penmetsa R.V."/>
            <person name="Xu C."/>
            <person name="Bharti A.K."/>
            <person name="He W."/>
            <person name="Winter P."/>
            <person name="Zhao S."/>
            <person name="Hane J.K."/>
            <person name="Carrasquilla-Garcia N."/>
            <person name="Condie J.A."/>
            <person name="Upadhyaya H.D."/>
            <person name="Luo M.C."/>
            <person name="Thudi M."/>
            <person name="Gowda C.L."/>
            <person name="Singh N.P."/>
            <person name="Lichtenzveig J."/>
            <person name="Gali K.K."/>
            <person name="Rubio J."/>
            <person name="Nadarajan N."/>
            <person name="Dolezel J."/>
            <person name="Bansal K.C."/>
            <person name="Xu X."/>
            <person name="Edwards D."/>
            <person name="Zhang G."/>
            <person name="Kahl G."/>
            <person name="Gil J."/>
            <person name="Singh K.B."/>
            <person name="Datta S.K."/>
            <person name="Jackson S.A."/>
            <person name="Wang J."/>
            <person name="Cook D.R."/>
        </authorList>
    </citation>
    <scope>NUCLEOTIDE SEQUENCE [LARGE SCALE GENOMIC DNA]</scope>
    <source>
        <strain evidence="8">cv. CDC Frontier</strain>
    </source>
</reference>
<feature type="transmembrane region" description="Helical" evidence="6">
    <location>
        <begin position="175"/>
        <end position="195"/>
    </location>
</feature>
<evidence type="ECO:0000256" key="6">
    <source>
        <dbReference type="SAM" id="Phobius"/>
    </source>
</evidence>
<evidence type="ECO:0000256" key="1">
    <source>
        <dbReference type="ARBA" id="ARBA00023015"/>
    </source>
</evidence>
<evidence type="ECO:0000313" key="9">
    <source>
        <dbReference type="RefSeq" id="XP_004490648.1"/>
    </source>
</evidence>
<dbReference type="CDD" id="cd11378">
    <property type="entry name" value="DUF296"/>
    <property type="match status" value="1"/>
</dbReference>
<keyword evidence="6" id="KW-0472">Membrane</keyword>
<keyword evidence="3" id="KW-0804">Transcription</keyword>
<dbReference type="InterPro" id="IPR005175">
    <property type="entry name" value="PPC_dom"/>
</dbReference>
<feature type="domain" description="PPC" evidence="7">
    <location>
        <begin position="79"/>
        <end position="218"/>
    </location>
</feature>
<evidence type="ECO:0000313" key="8">
    <source>
        <dbReference type="Proteomes" id="UP000087171"/>
    </source>
</evidence>
<dbReference type="SUPFAM" id="SSF117856">
    <property type="entry name" value="AF0104/ALDC/Ptd012-like"/>
    <property type="match status" value="1"/>
</dbReference>
<evidence type="ECO:0000259" key="7">
    <source>
        <dbReference type="PROSITE" id="PS51742"/>
    </source>
</evidence>
<dbReference type="InterPro" id="IPR014476">
    <property type="entry name" value="AHL15-29"/>
</dbReference>
<dbReference type="PANTHER" id="PTHR31100:SF51">
    <property type="entry name" value="AT-HOOK MOTIF NUCLEAR-LOCALIZED PROTEIN 29"/>
    <property type="match status" value="1"/>
</dbReference>
<organism evidence="8 9">
    <name type="scientific">Cicer arietinum</name>
    <name type="common">Chickpea</name>
    <name type="synonym">Garbanzo</name>
    <dbReference type="NCBI Taxonomy" id="3827"/>
    <lineage>
        <taxon>Eukaryota</taxon>
        <taxon>Viridiplantae</taxon>
        <taxon>Streptophyta</taxon>
        <taxon>Embryophyta</taxon>
        <taxon>Tracheophyta</taxon>
        <taxon>Spermatophyta</taxon>
        <taxon>Magnoliopsida</taxon>
        <taxon>eudicotyledons</taxon>
        <taxon>Gunneridae</taxon>
        <taxon>Pentapetalae</taxon>
        <taxon>rosids</taxon>
        <taxon>fabids</taxon>
        <taxon>Fabales</taxon>
        <taxon>Fabaceae</taxon>
        <taxon>Papilionoideae</taxon>
        <taxon>50 kb inversion clade</taxon>
        <taxon>NPAAA clade</taxon>
        <taxon>Hologalegina</taxon>
        <taxon>IRL clade</taxon>
        <taxon>Cicereae</taxon>
        <taxon>Cicer</taxon>
    </lineage>
</organism>